<dbReference type="AlphaFoldDB" id="A0A1D6DVH2"/>
<dbReference type="FunCoup" id="A0A1D6DVH2">
    <property type="interactions" value="2759"/>
</dbReference>
<keyword evidence="4" id="KW-0413">Isomerase</keyword>
<evidence type="ECO:0000256" key="3">
    <source>
        <dbReference type="ARBA" id="ARBA00012083"/>
    </source>
</evidence>
<protein>
    <recommendedName>
        <fullName evidence="3">glucose-6-phosphate 1-epimerase</fullName>
        <ecNumber evidence="3">5.1.3.15</ecNumber>
    </recommendedName>
</protein>
<reference evidence="5" key="1">
    <citation type="submission" date="2015-12" db="EMBL/GenBank/DDBJ databases">
        <title>Update maize B73 reference genome by single molecule sequencing technologies.</title>
        <authorList>
            <consortium name="Maize Genome Sequencing Project"/>
            <person name="Ware D."/>
        </authorList>
    </citation>
    <scope>NUCLEOTIDE SEQUENCE [LARGE SCALE GENOMIC DNA]</scope>
    <source>
        <tissue evidence="5">Seedling</tissue>
    </source>
</reference>
<evidence type="ECO:0000256" key="4">
    <source>
        <dbReference type="ARBA" id="ARBA00023235"/>
    </source>
</evidence>
<dbReference type="STRING" id="4577.A0A1D6DVH2"/>
<dbReference type="IntAct" id="A0A1D6DVH2">
    <property type="interactions" value="4"/>
</dbReference>
<dbReference type="PANTHER" id="PTHR11122">
    <property type="entry name" value="APOSPORY-ASSOCIATED PROTEIN C-RELATED"/>
    <property type="match status" value="1"/>
</dbReference>
<dbReference type="ExpressionAtlas" id="A0A1D6DVH2">
    <property type="expression patterns" value="baseline and differential"/>
</dbReference>
<evidence type="ECO:0000256" key="1">
    <source>
        <dbReference type="ARBA" id="ARBA00001096"/>
    </source>
</evidence>
<dbReference type="SMR" id="A0A1D6DVH2"/>
<dbReference type="GO" id="GO:0047938">
    <property type="term" value="F:glucose-6-phosphate 1-epimerase activity"/>
    <property type="evidence" value="ECO:0007669"/>
    <property type="project" value="UniProtKB-EC"/>
</dbReference>
<organism evidence="5">
    <name type="scientific">Zea mays</name>
    <name type="common">Maize</name>
    <dbReference type="NCBI Taxonomy" id="4577"/>
    <lineage>
        <taxon>Eukaryota</taxon>
        <taxon>Viridiplantae</taxon>
        <taxon>Streptophyta</taxon>
        <taxon>Embryophyta</taxon>
        <taxon>Tracheophyta</taxon>
        <taxon>Spermatophyta</taxon>
        <taxon>Magnoliopsida</taxon>
        <taxon>Liliopsida</taxon>
        <taxon>Poales</taxon>
        <taxon>Poaceae</taxon>
        <taxon>PACMAD clade</taxon>
        <taxon>Panicoideae</taxon>
        <taxon>Andropogonodae</taxon>
        <taxon>Andropogoneae</taxon>
        <taxon>Tripsacinae</taxon>
        <taxon>Zea</taxon>
    </lineage>
</organism>
<gene>
    <name evidence="5" type="ORF">ZEAMMB73_Zm00001d001999</name>
</gene>
<evidence type="ECO:0000313" key="5">
    <source>
        <dbReference type="EMBL" id="ONM12728.1"/>
    </source>
</evidence>
<dbReference type="InterPro" id="IPR014718">
    <property type="entry name" value="GH-type_carb-bd"/>
</dbReference>
<dbReference type="GO" id="GO:0030246">
    <property type="term" value="F:carbohydrate binding"/>
    <property type="evidence" value="ECO:0007669"/>
    <property type="project" value="InterPro"/>
</dbReference>
<evidence type="ECO:0000256" key="2">
    <source>
        <dbReference type="ARBA" id="ARBA00005866"/>
    </source>
</evidence>
<sequence>MSVSASSPAAAAGDEKQEAAPVRRCKGVNDLDKVVLREVRGSSAEVYLYGGHVTSWKDEHGDELLFVSNKVLLFFCFHNLPVVYQLYGTFFLGAIFKPPKAIRGGIPICFPQFSNFGNLEPHGFARNRTWSVDDDPPPFPVPTSNSAYIDLILKPTEDDLKIWPHSFEYRLRVALSPGGDLMLTSRIRNTNADGKPFSFTFAYHTYFKISDISEVRVEGLETLDYLDNLQDRARSTEQGDAIVFESELDRIYLGTPSKIAIIDHEKKRTFVVRKGGLPDAGLFTRFHIFFVTVVWNPWDKKAKAMSDFGDDEYKRMVCVEAAAIEKTVTLKPGEEWTGKLELSAVPSSYYSGQLDPDRVIQDSTVPEDSIS</sequence>
<name>A0A1D6DVH2_MAIZE</name>
<comment type="similarity">
    <text evidence="2">Belongs to the glucose-6-phosphate 1-epimerase family.</text>
</comment>
<dbReference type="InterPro" id="IPR025532">
    <property type="entry name" value="G6P_1-epimerase"/>
</dbReference>
<proteinExistence type="inferred from homology"/>
<dbReference type="PANTHER" id="PTHR11122:SF13">
    <property type="entry name" value="GLUCOSE-6-PHOSPHATE 1-EPIMERASE"/>
    <property type="match status" value="1"/>
</dbReference>
<dbReference type="InterPro" id="IPR008183">
    <property type="entry name" value="Aldose_1/G6P_1-epimerase"/>
</dbReference>
<dbReference type="Pfam" id="PF01263">
    <property type="entry name" value="Aldose_epim"/>
    <property type="match status" value="1"/>
</dbReference>
<comment type="catalytic activity">
    <reaction evidence="1">
        <text>alpha-D-glucose 6-phosphate = beta-D-glucose 6-phosphate</text>
        <dbReference type="Rhea" id="RHEA:16249"/>
        <dbReference type="ChEBI" id="CHEBI:58225"/>
        <dbReference type="ChEBI" id="CHEBI:58247"/>
        <dbReference type="EC" id="5.1.3.15"/>
    </reaction>
</comment>
<dbReference type="EC" id="5.1.3.15" evidence="3"/>
<accession>A0A1D6DVH2</accession>
<dbReference type="InParanoid" id="A0A1D6DVH2"/>
<dbReference type="GO" id="GO:0005975">
    <property type="term" value="P:carbohydrate metabolic process"/>
    <property type="evidence" value="ECO:0007669"/>
    <property type="project" value="InterPro"/>
</dbReference>
<dbReference type="InterPro" id="IPR011013">
    <property type="entry name" value="Gal_mutarotase_sf_dom"/>
</dbReference>
<dbReference type="SUPFAM" id="SSF74650">
    <property type="entry name" value="Galactose mutarotase-like"/>
    <property type="match status" value="1"/>
</dbReference>
<dbReference type="EMBL" id="CM007648">
    <property type="protein sequence ID" value="ONM12728.1"/>
    <property type="molecule type" value="Genomic_DNA"/>
</dbReference>
<dbReference type="Gene3D" id="2.70.98.10">
    <property type="match status" value="1"/>
</dbReference>
<dbReference type="CDD" id="cd09020">
    <property type="entry name" value="D-hex-6-P-epi_like"/>
    <property type="match status" value="1"/>
</dbReference>